<keyword evidence="2" id="KW-0378">Hydrolase</keyword>
<evidence type="ECO:0000313" key="5">
    <source>
        <dbReference type="Proteomes" id="UP000290204"/>
    </source>
</evidence>
<evidence type="ECO:0000256" key="2">
    <source>
        <dbReference type="ARBA" id="ARBA00022801"/>
    </source>
</evidence>
<evidence type="ECO:0000256" key="1">
    <source>
        <dbReference type="ARBA" id="ARBA00008668"/>
    </source>
</evidence>
<comment type="caution">
    <text evidence="4">The sequence shown here is derived from an EMBL/GenBank/DDBJ whole genome shotgun (WGS) entry which is preliminary data.</text>
</comment>
<dbReference type="AlphaFoldDB" id="A0A4Q1CHE7"/>
<gene>
    <name evidence="4" type="ORF">ESA94_11210</name>
</gene>
<sequence length="247" mass="27981">MKKIIVCMALPLFALVLPPKKKIKVFIAGDSTASIKDVKAFPENGWGMPFVYFWDSTVTVVNKAKNGRSTSSFQTEGLWKQIMDEAGEGDYVFIQFGHNDEVPTKKTATTPEQFKNNLKKFITETREKKAIPVLLTSMARRKFDSTGKIVGTHDEYMKITRAVAAEEKAILFDMDVLTQQLYQQFGPENSAWLFLQLKPGEHPNHPQGKDDNTHFNEFGARQVAQLVLKEIRSQLPELASRIVNTKE</sequence>
<proteinExistence type="inferred from homology"/>
<evidence type="ECO:0000259" key="3">
    <source>
        <dbReference type="Pfam" id="PF13472"/>
    </source>
</evidence>
<protein>
    <submittedName>
        <fullName evidence="4">Rhamnogalacturonan acetylesterase</fullName>
    </submittedName>
</protein>
<dbReference type="Pfam" id="PF13472">
    <property type="entry name" value="Lipase_GDSL_2"/>
    <property type="match status" value="1"/>
</dbReference>
<dbReference type="Proteomes" id="UP000290204">
    <property type="component" value="Unassembled WGS sequence"/>
</dbReference>
<accession>A0A4Q1CHE7</accession>
<dbReference type="PANTHER" id="PTHR43695:SF1">
    <property type="entry name" value="RHAMNOGALACTURONAN ACETYLESTERASE"/>
    <property type="match status" value="1"/>
</dbReference>
<dbReference type="GO" id="GO:0016788">
    <property type="term" value="F:hydrolase activity, acting on ester bonds"/>
    <property type="evidence" value="ECO:0007669"/>
    <property type="project" value="UniProtKB-ARBA"/>
</dbReference>
<organism evidence="4 5">
    <name type="scientific">Lacibacter luteus</name>
    <dbReference type="NCBI Taxonomy" id="2508719"/>
    <lineage>
        <taxon>Bacteria</taxon>
        <taxon>Pseudomonadati</taxon>
        <taxon>Bacteroidota</taxon>
        <taxon>Chitinophagia</taxon>
        <taxon>Chitinophagales</taxon>
        <taxon>Chitinophagaceae</taxon>
        <taxon>Lacibacter</taxon>
    </lineage>
</organism>
<dbReference type="InterPro" id="IPR013830">
    <property type="entry name" value="SGNH_hydro"/>
</dbReference>
<dbReference type="Gene3D" id="3.40.50.1110">
    <property type="entry name" value="SGNH hydrolase"/>
    <property type="match status" value="1"/>
</dbReference>
<name>A0A4Q1CHE7_9BACT</name>
<feature type="domain" description="SGNH hydrolase-type esterase" evidence="3">
    <location>
        <begin position="43"/>
        <end position="204"/>
    </location>
</feature>
<dbReference type="EMBL" id="SDHW01000003">
    <property type="protein sequence ID" value="RXK59631.1"/>
    <property type="molecule type" value="Genomic_DNA"/>
</dbReference>
<comment type="similarity">
    <text evidence="1">Belongs to the 'GDSL' lipolytic enzyme family.</text>
</comment>
<dbReference type="CDD" id="cd01821">
    <property type="entry name" value="Rhamnogalacturan_acetylesterase_like"/>
    <property type="match status" value="1"/>
</dbReference>
<dbReference type="OrthoDB" id="9807041at2"/>
<keyword evidence="5" id="KW-1185">Reference proteome</keyword>
<dbReference type="InterPro" id="IPR036514">
    <property type="entry name" value="SGNH_hydro_sf"/>
</dbReference>
<reference evidence="4 5" key="1">
    <citation type="submission" date="2019-01" db="EMBL/GenBank/DDBJ databases">
        <title>Lacibacter sp. strain TTM-7.</title>
        <authorList>
            <person name="Chen W.-M."/>
        </authorList>
    </citation>
    <scope>NUCLEOTIDE SEQUENCE [LARGE SCALE GENOMIC DNA]</scope>
    <source>
        <strain evidence="4 5">TTM-7</strain>
    </source>
</reference>
<dbReference type="InterPro" id="IPR037459">
    <property type="entry name" value="RhgT-like"/>
</dbReference>
<evidence type="ECO:0000313" key="4">
    <source>
        <dbReference type="EMBL" id="RXK59631.1"/>
    </source>
</evidence>
<dbReference type="PANTHER" id="PTHR43695">
    <property type="entry name" value="PUTATIVE (AFU_ORTHOLOGUE AFUA_2G17250)-RELATED"/>
    <property type="match status" value="1"/>
</dbReference>
<dbReference type="RefSeq" id="WP_129131004.1">
    <property type="nucleotide sequence ID" value="NZ_SDHW01000003.1"/>
</dbReference>
<dbReference type="SUPFAM" id="SSF52266">
    <property type="entry name" value="SGNH hydrolase"/>
    <property type="match status" value="1"/>
</dbReference>